<evidence type="ECO:0000259" key="7">
    <source>
        <dbReference type="Pfam" id="PF01471"/>
    </source>
</evidence>
<proteinExistence type="inferred from homology"/>
<reference evidence="10" key="1">
    <citation type="submission" date="2022-08" db="EMBL/GenBank/DDBJ databases">
        <title>Novel Bdellovibrio Species Isolated from Svalbard: Designation Bdellovibrio svalbardensis.</title>
        <authorList>
            <person name="Mitchell R.J."/>
            <person name="Choi S.Y."/>
        </authorList>
    </citation>
    <scope>NUCLEOTIDE SEQUENCE</scope>
    <source>
        <strain evidence="10">PAP01</strain>
    </source>
</reference>
<dbReference type="PANTHER" id="PTHR41533">
    <property type="entry name" value="L,D-TRANSPEPTIDASE HI_1667-RELATED"/>
    <property type="match status" value="1"/>
</dbReference>
<evidence type="ECO:0000256" key="2">
    <source>
        <dbReference type="ARBA" id="ARBA00005992"/>
    </source>
</evidence>
<dbReference type="SUPFAM" id="SSF141523">
    <property type="entry name" value="L,D-transpeptidase catalytic domain-like"/>
    <property type="match status" value="1"/>
</dbReference>
<evidence type="ECO:0000256" key="3">
    <source>
        <dbReference type="ARBA" id="ARBA00022679"/>
    </source>
</evidence>
<dbReference type="InterPro" id="IPR005490">
    <property type="entry name" value="LD_TPept_cat_dom"/>
</dbReference>
<dbReference type="InterPro" id="IPR045380">
    <property type="entry name" value="LD_TPept_scaffold_dom"/>
</dbReference>
<feature type="domain" description="Peptidoglycan binding-like" evidence="7">
    <location>
        <begin position="194"/>
        <end position="240"/>
    </location>
</feature>
<dbReference type="InterPro" id="IPR052905">
    <property type="entry name" value="LD-transpeptidase_YkuD-like"/>
</dbReference>
<dbReference type="CDD" id="cd16913">
    <property type="entry name" value="YkuD_like"/>
    <property type="match status" value="1"/>
</dbReference>
<comment type="caution">
    <text evidence="10">The sequence shown here is derived from an EMBL/GenBank/DDBJ whole genome shotgun (WGS) entry which is preliminary data.</text>
</comment>
<keyword evidence="4" id="KW-0133">Cell shape</keyword>
<dbReference type="EMBL" id="JANRMI010000001">
    <property type="protein sequence ID" value="MDG0815340.1"/>
    <property type="molecule type" value="Genomic_DNA"/>
</dbReference>
<feature type="domain" description="L,D-TPase catalytic" evidence="8">
    <location>
        <begin position="275"/>
        <end position="456"/>
    </location>
</feature>
<dbReference type="Pfam" id="PF01471">
    <property type="entry name" value="PG_binding_1"/>
    <property type="match status" value="1"/>
</dbReference>
<keyword evidence="5" id="KW-0573">Peptidoglycan synthesis</keyword>
<protein>
    <submittedName>
        <fullName evidence="10">L,D-transpeptidase family protein</fullName>
    </submittedName>
</protein>
<keyword evidence="6" id="KW-0961">Cell wall biogenesis/degradation</keyword>
<dbReference type="PANTHER" id="PTHR41533:SF1">
    <property type="entry name" value="L,D-TRANSPEPTIDASE YCBB-RELATED"/>
    <property type="match status" value="1"/>
</dbReference>
<dbReference type="Gene3D" id="1.10.101.10">
    <property type="entry name" value="PGBD-like superfamily/PGBD"/>
    <property type="match status" value="1"/>
</dbReference>
<evidence type="ECO:0000256" key="4">
    <source>
        <dbReference type="ARBA" id="ARBA00022960"/>
    </source>
</evidence>
<dbReference type="SUPFAM" id="SSF47090">
    <property type="entry name" value="PGBD-like"/>
    <property type="match status" value="1"/>
</dbReference>
<evidence type="ECO:0000259" key="8">
    <source>
        <dbReference type="Pfam" id="PF03734"/>
    </source>
</evidence>
<dbReference type="InterPro" id="IPR002477">
    <property type="entry name" value="Peptidoglycan-bd-like"/>
</dbReference>
<evidence type="ECO:0000313" key="10">
    <source>
        <dbReference type="EMBL" id="MDG0815340.1"/>
    </source>
</evidence>
<comment type="pathway">
    <text evidence="1">Cell wall biogenesis; peptidoglycan biosynthesis.</text>
</comment>
<evidence type="ECO:0000256" key="5">
    <source>
        <dbReference type="ARBA" id="ARBA00022984"/>
    </source>
</evidence>
<gene>
    <name evidence="10" type="ORF">NWE73_03135</name>
</gene>
<accession>A0ABT6DES2</accession>
<feature type="domain" description="L,D-transpeptidase scaffold" evidence="9">
    <location>
        <begin position="50"/>
        <end position="163"/>
    </location>
</feature>
<dbReference type="InterPro" id="IPR036366">
    <property type="entry name" value="PGBDSf"/>
</dbReference>
<dbReference type="Pfam" id="PF20142">
    <property type="entry name" value="Scaffold"/>
    <property type="match status" value="1"/>
</dbReference>
<dbReference type="Pfam" id="PF03734">
    <property type="entry name" value="YkuD"/>
    <property type="match status" value="1"/>
</dbReference>
<evidence type="ECO:0000259" key="9">
    <source>
        <dbReference type="Pfam" id="PF20142"/>
    </source>
</evidence>
<dbReference type="Gene3D" id="2.40.440.10">
    <property type="entry name" value="L,D-transpeptidase catalytic domain-like"/>
    <property type="match status" value="1"/>
</dbReference>
<name>A0ABT6DES2_9BACT</name>
<organism evidence="10 11">
    <name type="scientific">Bdellovibrio svalbardensis</name>
    <dbReference type="NCBI Taxonomy" id="2972972"/>
    <lineage>
        <taxon>Bacteria</taxon>
        <taxon>Pseudomonadati</taxon>
        <taxon>Bdellovibrionota</taxon>
        <taxon>Bdellovibrionia</taxon>
        <taxon>Bdellovibrionales</taxon>
        <taxon>Pseudobdellovibrionaceae</taxon>
        <taxon>Bdellovibrio</taxon>
    </lineage>
</organism>
<dbReference type="InterPro" id="IPR036365">
    <property type="entry name" value="PGBD-like_sf"/>
</dbReference>
<evidence type="ECO:0000313" key="11">
    <source>
        <dbReference type="Proteomes" id="UP001152321"/>
    </source>
</evidence>
<dbReference type="InterPro" id="IPR038063">
    <property type="entry name" value="Transpep_catalytic_dom"/>
</dbReference>
<keyword evidence="11" id="KW-1185">Reference proteome</keyword>
<keyword evidence="3" id="KW-0808">Transferase</keyword>
<evidence type="ECO:0000256" key="1">
    <source>
        <dbReference type="ARBA" id="ARBA00004752"/>
    </source>
</evidence>
<dbReference type="Proteomes" id="UP001152321">
    <property type="component" value="Unassembled WGS sequence"/>
</dbReference>
<dbReference type="RefSeq" id="WP_277576816.1">
    <property type="nucleotide sequence ID" value="NZ_JANRMI010000001.1"/>
</dbReference>
<evidence type="ECO:0000256" key="6">
    <source>
        <dbReference type="ARBA" id="ARBA00023316"/>
    </source>
</evidence>
<comment type="similarity">
    <text evidence="2">Belongs to the YkuD family.</text>
</comment>
<sequence length="525" mass="60485">MGRKEVVLAGGVFLSILIALCTSVSHAQFQVSQPIRENSDYSSVLNQFELEDMRQAVLDVWKHGFNPQFYWTDKLEGIYQRGGSLEITLRPAANQMFLRLLKDVYRGSVDPQSAGRDVKFIRREFLTPQQLMTVAYASGRKSAAFIDLVAPRNPPYFAVKQAMEKIYPVCQSGAWTEITPVNTTLRLYARNKVIVDIKKRLALLGYKMTNADDLFDGDLLNAVSDIQWNMRIKPDGLISPNGKVWKYLSVSCMDRVRQLQVDMEKMRWFPQYFEDRYIFVNLAFSYFVLYDGSTDWIRTMTFRTVNGRPARKSPTMQDEVLRVIINPFWVVPPTIFSEDKVNDLKNLSKDQIYQYFTSHNYEVWDSDFKRKIDPTTVDWLGISEGRVTPDIQIRQLPHLGNALGVLKFDLTNSYAIYLHDTNQRELFNEPMRQLSSGCIRLEKPLDLAEYLLEDTPWDRKTIEAVMARPGEVLSKSTELPIPKSKHTSVYTVYLTSLISSDGVVRFVEDIYGQNAAIRRNIMAAF</sequence>